<dbReference type="PROSITE" id="PS00913">
    <property type="entry name" value="ADH_IRON_1"/>
    <property type="match status" value="1"/>
</dbReference>
<reference evidence="4" key="1">
    <citation type="submission" date="2020-10" db="EMBL/GenBank/DDBJ databases">
        <authorList>
            <person name="Gilroy R."/>
        </authorList>
    </citation>
    <scope>NUCLEOTIDE SEQUENCE</scope>
    <source>
        <strain evidence="4">CHK199-13235</strain>
    </source>
</reference>
<dbReference type="GO" id="GO:0005829">
    <property type="term" value="C:cytosol"/>
    <property type="evidence" value="ECO:0007669"/>
    <property type="project" value="TreeGrafter"/>
</dbReference>
<dbReference type="FunFam" id="3.40.50.1970:FF:000003">
    <property type="entry name" value="Alcohol dehydrogenase, iron-containing"/>
    <property type="match status" value="1"/>
</dbReference>
<organism evidence="4 5">
    <name type="scientific">Candidatus Merdivicinus excrementipullorum</name>
    <dbReference type="NCBI Taxonomy" id="2840867"/>
    <lineage>
        <taxon>Bacteria</taxon>
        <taxon>Bacillati</taxon>
        <taxon>Bacillota</taxon>
        <taxon>Clostridia</taxon>
        <taxon>Eubacteriales</taxon>
        <taxon>Oscillospiraceae</taxon>
        <taxon>Oscillospiraceae incertae sedis</taxon>
        <taxon>Candidatus Merdivicinus</taxon>
    </lineage>
</organism>
<evidence type="ECO:0000259" key="3">
    <source>
        <dbReference type="Pfam" id="PF25137"/>
    </source>
</evidence>
<dbReference type="EMBL" id="DVJP01000055">
    <property type="protein sequence ID" value="HIS76862.1"/>
    <property type="molecule type" value="Genomic_DNA"/>
</dbReference>
<sequence length="396" mass="43694">MLSFDFYNPVKLVYGQGQVERIGELAKDWGKKALIISYEDVSFYGDLFSRIHSRLEENGIQWVDCFAATPNPKLSEARKAIDLGKKEGVDFVIGVGGGSAMDLSKVVAAGILYPHDLKRMIKFSHADDSQILPTEALPTIMIPTLPATASEMNPTAVITDEETLRKSYVWEPSCLYPKVSILDPVLTKTLPAYQTACGGLDAISHAAEPFLFSDEATYGNIDLQSNMQLAVMKTIYENLPRVLEHPDDVELRGLMQFSATVGLNGWLICGVQGWTPMHQMGHVLSSHFKATHGATLACMMLAWMRYFANHAQNERFIAFAEGLLGTGDLLKAADRFEEYIKNLGVQTRISQLDCTENDLEALTQGVVDVSFSAGGTLASIPPITREEAYEIYRLAL</sequence>
<dbReference type="Proteomes" id="UP000824002">
    <property type="component" value="Unassembled WGS sequence"/>
</dbReference>
<feature type="domain" description="Fe-containing alcohol dehydrogenase-like C-terminal" evidence="3">
    <location>
        <begin position="195"/>
        <end position="393"/>
    </location>
</feature>
<dbReference type="AlphaFoldDB" id="A0A9D1FNC5"/>
<reference evidence="4" key="2">
    <citation type="journal article" date="2021" name="PeerJ">
        <title>Extensive microbial diversity within the chicken gut microbiome revealed by metagenomics and culture.</title>
        <authorList>
            <person name="Gilroy R."/>
            <person name="Ravi A."/>
            <person name="Getino M."/>
            <person name="Pursley I."/>
            <person name="Horton D.L."/>
            <person name="Alikhan N.F."/>
            <person name="Baker D."/>
            <person name="Gharbi K."/>
            <person name="Hall N."/>
            <person name="Watson M."/>
            <person name="Adriaenssens E.M."/>
            <person name="Foster-Nyarko E."/>
            <person name="Jarju S."/>
            <person name="Secka A."/>
            <person name="Antonio M."/>
            <person name="Oren A."/>
            <person name="Chaudhuri R.R."/>
            <person name="La Ragione R."/>
            <person name="Hildebrand F."/>
            <person name="Pallen M.J."/>
        </authorList>
    </citation>
    <scope>NUCLEOTIDE SEQUENCE</scope>
    <source>
        <strain evidence="4">CHK199-13235</strain>
    </source>
</reference>
<name>A0A9D1FNC5_9FIRM</name>
<dbReference type="InterPro" id="IPR001670">
    <property type="entry name" value="ADH_Fe/GldA"/>
</dbReference>
<evidence type="ECO:0000259" key="2">
    <source>
        <dbReference type="Pfam" id="PF00465"/>
    </source>
</evidence>
<dbReference type="Gene3D" id="1.20.1090.10">
    <property type="entry name" value="Dehydroquinate synthase-like - alpha domain"/>
    <property type="match status" value="1"/>
</dbReference>
<evidence type="ECO:0000256" key="1">
    <source>
        <dbReference type="ARBA" id="ARBA00023002"/>
    </source>
</evidence>
<dbReference type="CDD" id="cd08187">
    <property type="entry name" value="BDH"/>
    <property type="match status" value="1"/>
</dbReference>
<evidence type="ECO:0000313" key="4">
    <source>
        <dbReference type="EMBL" id="HIS76862.1"/>
    </source>
</evidence>
<dbReference type="InterPro" id="IPR056798">
    <property type="entry name" value="ADH_Fe_C"/>
</dbReference>
<dbReference type="PANTHER" id="PTHR43633:SF1">
    <property type="entry name" value="ALCOHOL DEHYDROGENASE YQHD"/>
    <property type="match status" value="1"/>
</dbReference>
<dbReference type="GO" id="GO:0008106">
    <property type="term" value="F:alcohol dehydrogenase (NADP+) activity"/>
    <property type="evidence" value="ECO:0007669"/>
    <property type="project" value="TreeGrafter"/>
</dbReference>
<keyword evidence="1" id="KW-0560">Oxidoreductase</keyword>
<dbReference type="InterPro" id="IPR018211">
    <property type="entry name" value="ADH_Fe_CS"/>
</dbReference>
<dbReference type="Pfam" id="PF25137">
    <property type="entry name" value="ADH_Fe_C"/>
    <property type="match status" value="1"/>
</dbReference>
<evidence type="ECO:0000313" key="5">
    <source>
        <dbReference type="Proteomes" id="UP000824002"/>
    </source>
</evidence>
<dbReference type="Gene3D" id="3.40.50.1970">
    <property type="match status" value="1"/>
</dbReference>
<accession>A0A9D1FNC5</accession>
<comment type="caution">
    <text evidence="4">The sequence shown here is derived from an EMBL/GenBank/DDBJ whole genome shotgun (WGS) entry which is preliminary data.</text>
</comment>
<gene>
    <name evidence="4" type="ORF">IAB51_08645</name>
</gene>
<proteinExistence type="predicted"/>
<feature type="domain" description="Alcohol dehydrogenase iron-type/glycerol dehydrogenase GldA" evidence="2">
    <location>
        <begin position="9"/>
        <end position="184"/>
    </location>
</feature>
<dbReference type="PANTHER" id="PTHR43633">
    <property type="entry name" value="ALCOHOL DEHYDROGENASE YQHD"/>
    <property type="match status" value="1"/>
</dbReference>
<dbReference type="Pfam" id="PF00465">
    <property type="entry name" value="Fe-ADH"/>
    <property type="match status" value="1"/>
</dbReference>
<dbReference type="SUPFAM" id="SSF56796">
    <property type="entry name" value="Dehydroquinate synthase-like"/>
    <property type="match status" value="1"/>
</dbReference>
<dbReference type="GO" id="GO:1990002">
    <property type="term" value="F:methylglyoxal reductase (NADPH) (acetol producing) activity"/>
    <property type="evidence" value="ECO:0007669"/>
    <property type="project" value="TreeGrafter"/>
</dbReference>
<dbReference type="GO" id="GO:1990362">
    <property type="term" value="F:butanol dehydrogenase (NAD+) activity"/>
    <property type="evidence" value="ECO:0007669"/>
    <property type="project" value="InterPro"/>
</dbReference>
<protein>
    <submittedName>
        <fullName evidence="4">Iron-containing alcohol dehydrogenase</fullName>
    </submittedName>
</protein>
<dbReference type="InterPro" id="IPR044731">
    <property type="entry name" value="BDH-like"/>
</dbReference>
<dbReference type="GO" id="GO:0046872">
    <property type="term" value="F:metal ion binding"/>
    <property type="evidence" value="ECO:0007669"/>
    <property type="project" value="InterPro"/>
</dbReference>